<dbReference type="PRINTS" id="PR01021">
    <property type="entry name" value="OMPADOMAIN"/>
</dbReference>
<dbReference type="STRING" id="320787.CA2015_3442"/>
<sequence>MFRTLLFLGLFIAQSANLSAQLNPYKLRIGAGIGYSNYYGDLSNYRYGKFPDWNSLGETYSYNANYNQSPSISLSIEQRINASWGLLLNGGQYTLSMSDRFVDTNDALKIDGPNFNRALNFKTRVKDLGLGFVFRSDNGKILRENALIAPYLSVHGGWLQFKPKGDLLDKDGNQYDYSQNELITDGNFETDLGKLQASSNNGYDENAFYLAAGIGIRFRLTKQIELYFQSDVKRTNTDYIDDVDGSSRTSYVDEFQKYAAYPGVALSPSDRMIRGDAQNNRDWFFNHQFGLKISFLPSRTAFRANTISPSSTIIRSITEIKIEYEGTDSSNNTASSETIINNSDFNKEKVLAPERKALPIESKVQEIPAQIESRTNADSTLTFSALNSRISETEQKRDSVTIWQYPFRQSDPEIVYVQEKETVYSRYNQNNLREQSDPQINAPFVAASPESQVANSNILYPLPYYGRPSAVNQAAYVTAPIGMDSTMIADSTALVQLDTVEMNSISTGFKAIPGQGIGGQKYKFETPANVQGNNSQLLNSNESKAALIENGLYAEIYFESNQSILSENETLKLAPLVKMLNQTPKAIILVKGFADNTGSTSYNLKLIEKRAAVVEESLLSRFGVDKDRIERQPGALLIRGVQRNSRPEDRKVEVQVFY</sequence>
<evidence type="ECO:0000256" key="4">
    <source>
        <dbReference type="PROSITE-ProRule" id="PRU00473"/>
    </source>
</evidence>
<comment type="subcellular location">
    <subcellularLocation>
        <location evidence="1">Cell outer membrane</location>
    </subcellularLocation>
</comment>
<accession>A0A0H4PEC5</accession>
<dbReference type="AlphaFoldDB" id="A0A0H4PEC5"/>
<dbReference type="KEGG" id="camu:CA2015_3442"/>
<organism evidence="7 8">
    <name type="scientific">Cyclobacterium amurskyense</name>
    <dbReference type="NCBI Taxonomy" id="320787"/>
    <lineage>
        <taxon>Bacteria</taxon>
        <taxon>Pseudomonadati</taxon>
        <taxon>Bacteroidota</taxon>
        <taxon>Cytophagia</taxon>
        <taxon>Cytophagales</taxon>
        <taxon>Cyclobacteriaceae</taxon>
        <taxon>Cyclobacterium</taxon>
    </lineage>
</organism>
<evidence type="ECO:0000259" key="6">
    <source>
        <dbReference type="PROSITE" id="PS51123"/>
    </source>
</evidence>
<proteinExistence type="predicted"/>
<dbReference type="CDD" id="cd07185">
    <property type="entry name" value="OmpA_C-like"/>
    <property type="match status" value="1"/>
</dbReference>
<keyword evidence="8" id="KW-1185">Reference proteome</keyword>
<gene>
    <name evidence="7" type="ORF">CA2015_3442</name>
</gene>
<dbReference type="Pfam" id="PF00691">
    <property type="entry name" value="OmpA"/>
    <property type="match status" value="1"/>
</dbReference>
<dbReference type="EMBL" id="CP012040">
    <property type="protein sequence ID" value="AKP52831.1"/>
    <property type="molecule type" value="Genomic_DNA"/>
</dbReference>
<dbReference type="Proteomes" id="UP000036520">
    <property type="component" value="Chromosome"/>
</dbReference>
<evidence type="ECO:0000313" key="8">
    <source>
        <dbReference type="Proteomes" id="UP000036520"/>
    </source>
</evidence>
<feature type="chain" id="PRO_5005208021" evidence="5">
    <location>
        <begin position="21"/>
        <end position="658"/>
    </location>
</feature>
<evidence type="ECO:0000256" key="2">
    <source>
        <dbReference type="ARBA" id="ARBA00023136"/>
    </source>
</evidence>
<dbReference type="InterPro" id="IPR036737">
    <property type="entry name" value="OmpA-like_sf"/>
</dbReference>
<dbReference type="Gene3D" id="3.30.1330.60">
    <property type="entry name" value="OmpA-like domain"/>
    <property type="match status" value="1"/>
</dbReference>
<evidence type="ECO:0000256" key="1">
    <source>
        <dbReference type="ARBA" id="ARBA00004442"/>
    </source>
</evidence>
<dbReference type="InterPro" id="IPR006664">
    <property type="entry name" value="OMP_bac"/>
</dbReference>
<evidence type="ECO:0000256" key="3">
    <source>
        <dbReference type="ARBA" id="ARBA00023237"/>
    </source>
</evidence>
<dbReference type="RefSeq" id="WP_048643006.1">
    <property type="nucleotide sequence ID" value="NZ_CP012040.1"/>
</dbReference>
<dbReference type="PROSITE" id="PS51123">
    <property type="entry name" value="OMPA_2"/>
    <property type="match status" value="1"/>
</dbReference>
<feature type="signal peptide" evidence="5">
    <location>
        <begin position="1"/>
        <end position="20"/>
    </location>
</feature>
<evidence type="ECO:0000313" key="7">
    <source>
        <dbReference type="EMBL" id="AKP52831.1"/>
    </source>
</evidence>
<dbReference type="InterPro" id="IPR050330">
    <property type="entry name" value="Bact_OuterMem_StrucFunc"/>
</dbReference>
<keyword evidence="3" id="KW-0998">Cell outer membrane</keyword>
<reference evidence="7 8" key="1">
    <citation type="submission" date="2015-07" db="EMBL/GenBank/DDBJ databases">
        <authorList>
            <person name="Kim K.M."/>
        </authorList>
    </citation>
    <scope>NUCLEOTIDE SEQUENCE [LARGE SCALE GENOMIC DNA]</scope>
    <source>
        <strain evidence="7 8">KCTC 12363</strain>
    </source>
</reference>
<dbReference type="GO" id="GO:0009279">
    <property type="term" value="C:cell outer membrane"/>
    <property type="evidence" value="ECO:0007669"/>
    <property type="project" value="UniProtKB-SubCell"/>
</dbReference>
<feature type="domain" description="OmpA-like" evidence="6">
    <location>
        <begin position="545"/>
        <end position="658"/>
    </location>
</feature>
<dbReference type="InterPro" id="IPR006665">
    <property type="entry name" value="OmpA-like"/>
</dbReference>
<dbReference type="OrthoDB" id="654178at2"/>
<evidence type="ECO:0000256" key="5">
    <source>
        <dbReference type="SAM" id="SignalP"/>
    </source>
</evidence>
<dbReference type="PANTHER" id="PTHR30329:SF21">
    <property type="entry name" value="LIPOPROTEIN YIAD-RELATED"/>
    <property type="match status" value="1"/>
</dbReference>
<keyword evidence="2 4" id="KW-0472">Membrane</keyword>
<dbReference type="SUPFAM" id="SSF103088">
    <property type="entry name" value="OmpA-like"/>
    <property type="match status" value="1"/>
</dbReference>
<name>A0A0H4PEC5_9BACT</name>
<keyword evidence="5" id="KW-0732">Signal</keyword>
<dbReference type="PANTHER" id="PTHR30329">
    <property type="entry name" value="STATOR ELEMENT OF FLAGELLAR MOTOR COMPLEX"/>
    <property type="match status" value="1"/>
</dbReference>
<protein>
    <submittedName>
        <fullName evidence="7">Outer membrane protein OmpA</fullName>
    </submittedName>
</protein>